<dbReference type="FunFam" id="3.30.420.40:FF:000237">
    <property type="entry name" value="Actin-related protein 5"/>
    <property type="match status" value="1"/>
</dbReference>
<protein>
    <recommendedName>
        <fullName evidence="5">Actin-related protein 5</fullName>
    </recommendedName>
</protein>
<dbReference type="Pfam" id="PF00022">
    <property type="entry name" value="Actin"/>
    <property type="match status" value="2"/>
</dbReference>
<dbReference type="Gene3D" id="3.90.640.10">
    <property type="entry name" value="Actin, Chain A, domain 4"/>
    <property type="match status" value="2"/>
</dbReference>
<organism evidence="3 4">
    <name type="scientific">Aromia moschata</name>
    <dbReference type="NCBI Taxonomy" id="1265417"/>
    <lineage>
        <taxon>Eukaryota</taxon>
        <taxon>Metazoa</taxon>
        <taxon>Ecdysozoa</taxon>
        <taxon>Arthropoda</taxon>
        <taxon>Hexapoda</taxon>
        <taxon>Insecta</taxon>
        <taxon>Pterygota</taxon>
        <taxon>Neoptera</taxon>
        <taxon>Endopterygota</taxon>
        <taxon>Coleoptera</taxon>
        <taxon>Polyphaga</taxon>
        <taxon>Cucujiformia</taxon>
        <taxon>Chrysomeloidea</taxon>
        <taxon>Cerambycidae</taxon>
        <taxon>Cerambycinae</taxon>
        <taxon>Callichromatini</taxon>
        <taxon>Aromia</taxon>
    </lineage>
</organism>
<feature type="coiled-coil region" evidence="2">
    <location>
        <begin position="248"/>
        <end position="287"/>
    </location>
</feature>
<dbReference type="InterPro" id="IPR004000">
    <property type="entry name" value="Actin"/>
</dbReference>
<accession>A0AAV8YWB6</accession>
<gene>
    <name evidence="3" type="ORF">NQ318_005366</name>
</gene>
<dbReference type="SMART" id="SM00268">
    <property type="entry name" value="ACTIN"/>
    <property type="match status" value="1"/>
</dbReference>
<keyword evidence="2" id="KW-0175">Coiled coil</keyword>
<dbReference type="PANTHER" id="PTHR11937">
    <property type="entry name" value="ACTIN"/>
    <property type="match status" value="1"/>
</dbReference>
<evidence type="ECO:0000256" key="1">
    <source>
        <dbReference type="RuleBase" id="RU000487"/>
    </source>
</evidence>
<comment type="caution">
    <text evidence="3">The sequence shown here is derived from an EMBL/GenBank/DDBJ whole genome shotgun (WGS) entry which is preliminary data.</text>
</comment>
<evidence type="ECO:0000313" key="3">
    <source>
        <dbReference type="EMBL" id="KAJ8955823.1"/>
    </source>
</evidence>
<dbReference type="EMBL" id="JAPWTK010000035">
    <property type="protein sequence ID" value="KAJ8955823.1"/>
    <property type="molecule type" value="Genomic_DNA"/>
</dbReference>
<sequence>MDLLEFKDAKCTPDIIHPYPPSIKNNSVPIIIDNGSYMSRVGWSTSTEPLLLYRNLIAKPRKERSKKDTIETPQTPQLQVGNDIVNIEAVRFQLKTQFDRNVVTHFEAQEHLFDYAFTHLGIDTENSVQHPIVLTEAFLNPNTSRQLMSELLFECYAVPGIAYGVDALFSYHFSQARPLENALIISLGYQTSHIIPVIGNKTIFENTRRLNTGGEELAKWLDSEYYEEHIKKIQLPYTAIGTSSALTMEQQKERKRELARRLTEINARKREERLAEDQEKLKQLLEILELIEFGAERETIEKALLGCQLKSVQDLQKNVTNLNLKIEKTKQKIIAANNIEEVEEPPVKQSKYSKMVFEKRRGITRQDILNKKLSRKQRKQDIFKRRTAAGQERMRIISQLARKEKGNDDFGLRDEDWDIYKTISKDGFPDNIQLSWEILRAHEPSELDETANPGETHQLHIGIECFRAPELLFKPYMAGSSEAGLSEVVGYVLSLFSPEDQLQLASNVVVVGGLANLPGLRERLLTDLISVRPFRSEVDVRVMADCTLSGWRGAKRFAESKGFDKCLLTREMYDEYGPEYFKVDVASNPYHQTPKESAVDVDV</sequence>
<dbReference type="AlphaFoldDB" id="A0AAV8YWB6"/>
<dbReference type="Gene3D" id="2.30.36.70">
    <property type="entry name" value="Actin, Chain A, domain 2"/>
    <property type="match status" value="1"/>
</dbReference>
<dbReference type="Proteomes" id="UP001162162">
    <property type="component" value="Unassembled WGS sequence"/>
</dbReference>
<reference evidence="3" key="1">
    <citation type="journal article" date="2023" name="Insect Mol. Biol.">
        <title>Genome sequencing provides insights into the evolution of gene families encoding plant cell wall-degrading enzymes in longhorned beetles.</title>
        <authorList>
            <person name="Shin N.R."/>
            <person name="Okamura Y."/>
            <person name="Kirsch R."/>
            <person name="Pauchet Y."/>
        </authorList>
    </citation>
    <scope>NUCLEOTIDE SEQUENCE</scope>
    <source>
        <strain evidence="3">AMC_N1</strain>
    </source>
</reference>
<dbReference type="CDD" id="cd10211">
    <property type="entry name" value="ASKHA_NBD_Arp5"/>
    <property type="match status" value="1"/>
</dbReference>
<dbReference type="InterPro" id="IPR043129">
    <property type="entry name" value="ATPase_NBD"/>
</dbReference>
<comment type="similarity">
    <text evidence="1">Belongs to the actin family.</text>
</comment>
<proteinExistence type="inferred from homology"/>
<evidence type="ECO:0000313" key="4">
    <source>
        <dbReference type="Proteomes" id="UP001162162"/>
    </source>
</evidence>
<keyword evidence="4" id="KW-1185">Reference proteome</keyword>
<dbReference type="FunFam" id="3.30.420.40:FF:000058">
    <property type="entry name" value="Putative actin-related protein 5"/>
    <property type="match status" value="1"/>
</dbReference>
<dbReference type="Gene3D" id="3.30.420.40">
    <property type="match status" value="4"/>
</dbReference>
<dbReference type="SUPFAM" id="SSF53067">
    <property type="entry name" value="Actin-like ATPase domain"/>
    <property type="match status" value="2"/>
</dbReference>
<evidence type="ECO:0008006" key="5">
    <source>
        <dbReference type="Google" id="ProtNLM"/>
    </source>
</evidence>
<name>A0AAV8YWB6_9CUCU</name>
<evidence type="ECO:0000256" key="2">
    <source>
        <dbReference type="SAM" id="Coils"/>
    </source>
</evidence>